<gene>
    <name evidence="1" type="ORF">GCM10009550_05870</name>
</gene>
<evidence type="ECO:0000313" key="2">
    <source>
        <dbReference type="Proteomes" id="UP001500665"/>
    </source>
</evidence>
<dbReference type="EMBL" id="BAAAHH010000001">
    <property type="protein sequence ID" value="GAA0938287.1"/>
    <property type="molecule type" value="Genomic_DNA"/>
</dbReference>
<evidence type="ECO:0000313" key="1">
    <source>
        <dbReference type="EMBL" id="GAA0938287.1"/>
    </source>
</evidence>
<organism evidence="1 2">
    <name type="scientific">Actinocorallia libanotica</name>
    <dbReference type="NCBI Taxonomy" id="46162"/>
    <lineage>
        <taxon>Bacteria</taxon>
        <taxon>Bacillati</taxon>
        <taxon>Actinomycetota</taxon>
        <taxon>Actinomycetes</taxon>
        <taxon>Streptosporangiales</taxon>
        <taxon>Thermomonosporaceae</taxon>
        <taxon>Actinocorallia</taxon>
    </lineage>
</organism>
<reference evidence="1 2" key="1">
    <citation type="journal article" date="2019" name="Int. J. Syst. Evol. Microbiol.">
        <title>The Global Catalogue of Microorganisms (GCM) 10K type strain sequencing project: providing services to taxonomists for standard genome sequencing and annotation.</title>
        <authorList>
            <consortium name="The Broad Institute Genomics Platform"/>
            <consortium name="The Broad Institute Genome Sequencing Center for Infectious Disease"/>
            <person name="Wu L."/>
            <person name="Ma J."/>
        </authorList>
    </citation>
    <scope>NUCLEOTIDE SEQUENCE [LARGE SCALE GENOMIC DNA]</scope>
    <source>
        <strain evidence="1 2">JCM 10696</strain>
    </source>
</reference>
<name>A0ABN1Q681_9ACTN</name>
<dbReference type="Proteomes" id="UP001500665">
    <property type="component" value="Unassembled WGS sequence"/>
</dbReference>
<protein>
    <submittedName>
        <fullName evidence="1">Uncharacterized protein</fullName>
    </submittedName>
</protein>
<sequence length="63" mass="6888">MPVLEPLPAFPPTDADLLALLLVTTWSARTGRTLRPVPVGELSAAELVEFWADDQLEPPYSGR</sequence>
<keyword evidence="2" id="KW-1185">Reference proteome</keyword>
<comment type="caution">
    <text evidence="1">The sequence shown here is derived from an EMBL/GenBank/DDBJ whole genome shotgun (WGS) entry which is preliminary data.</text>
</comment>
<proteinExistence type="predicted"/>
<accession>A0ABN1Q681</accession>